<dbReference type="Proteomes" id="UP000000600">
    <property type="component" value="Unassembled WGS sequence"/>
</dbReference>
<dbReference type="InParanoid" id="A0DFS4"/>
<dbReference type="RefSeq" id="XP_001449288.1">
    <property type="nucleotide sequence ID" value="XM_001449251.1"/>
</dbReference>
<protein>
    <submittedName>
        <fullName evidence="1">Uncharacterized protein</fullName>
    </submittedName>
</protein>
<dbReference type="EMBL" id="CT868418">
    <property type="protein sequence ID" value="CAK81891.1"/>
    <property type="molecule type" value="Genomic_DNA"/>
</dbReference>
<evidence type="ECO:0000313" key="1">
    <source>
        <dbReference type="EMBL" id="CAK81891.1"/>
    </source>
</evidence>
<accession>A0DFS4</accession>
<sequence length="72" mass="9027">MHKIMVDRYPLYNRYKEPLIFPKDKTMLEMVMLFQHERKSLFFHIRFREEIRKMNISNLIVEGQNKLQRQLD</sequence>
<dbReference type="AlphaFoldDB" id="A0DFS4"/>
<keyword evidence="2" id="KW-1185">Reference proteome</keyword>
<organism evidence="1 2">
    <name type="scientific">Paramecium tetraurelia</name>
    <dbReference type="NCBI Taxonomy" id="5888"/>
    <lineage>
        <taxon>Eukaryota</taxon>
        <taxon>Sar</taxon>
        <taxon>Alveolata</taxon>
        <taxon>Ciliophora</taxon>
        <taxon>Intramacronucleata</taxon>
        <taxon>Oligohymenophorea</taxon>
        <taxon>Peniculida</taxon>
        <taxon>Parameciidae</taxon>
        <taxon>Paramecium</taxon>
    </lineage>
</organism>
<evidence type="ECO:0000313" key="2">
    <source>
        <dbReference type="Proteomes" id="UP000000600"/>
    </source>
</evidence>
<gene>
    <name evidence="1" type="ORF">GSPATT00016704001</name>
</gene>
<proteinExistence type="predicted"/>
<name>A0DFS4_PARTE</name>
<reference evidence="1 2" key="1">
    <citation type="journal article" date="2006" name="Nature">
        <title>Global trends of whole-genome duplications revealed by the ciliate Paramecium tetraurelia.</title>
        <authorList>
            <consortium name="Genoscope"/>
            <person name="Aury J.-M."/>
            <person name="Jaillon O."/>
            <person name="Duret L."/>
            <person name="Noel B."/>
            <person name="Jubin C."/>
            <person name="Porcel B.M."/>
            <person name="Segurens B."/>
            <person name="Daubin V."/>
            <person name="Anthouard V."/>
            <person name="Aiach N."/>
            <person name="Arnaiz O."/>
            <person name="Billaut A."/>
            <person name="Beisson J."/>
            <person name="Blanc I."/>
            <person name="Bouhouche K."/>
            <person name="Camara F."/>
            <person name="Duharcourt S."/>
            <person name="Guigo R."/>
            <person name="Gogendeau D."/>
            <person name="Katinka M."/>
            <person name="Keller A.-M."/>
            <person name="Kissmehl R."/>
            <person name="Klotz C."/>
            <person name="Koll F."/>
            <person name="Le Moue A."/>
            <person name="Lepere C."/>
            <person name="Malinsky S."/>
            <person name="Nowacki M."/>
            <person name="Nowak J.K."/>
            <person name="Plattner H."/>
            <person name="Poulain J."/>
            <person name="Ruiz F."/>
            <person name="Serrano V."/>
            <person name="Zagulski M."/>
            <person name="Dessen P."/>
            <person name="Betermier M."/>
            <person name="Weissenbach J."/>
            <person name="Scarpelli C."/>
            <person name="Schachter V."/>
            <person name="Sperling L."/>
            <person name="Meyer E."/>
            <person name="Cohen J."/>
            <person name="Wincker P."/>
        </authorList>
    </citation>
    <scope>NUCLEOTIDE SEQUENCE [LARGE SCALE GENOMIC DNA]</scope>
    <source>
        <strain evidence="1 2">Stock d4-2</strain>
    </source>
</reference>
<dbReference type="KEGG" id="ptm:GSPATT00016704001"/>
<dbReference type="HOGENOM" id="CLU_2727678_0_0_1"/>
<dbReference type="GeneID" id="5035073"/>